<feature type="region of interest" description="LID" evidence="11">
    <location>
        <begin position="694"/>
        <end position="704"/>
    </location>
</feature>
<dbReference type="GO" id="GO:0005524">
    <property type="term" value="F:ATP binding"/>
    <property type="evidence" value="ECO:0007669"/>
    <property type="project" value="UniProtKB-KW"/>
</dbReference>
<evidence type="ECO:0000256" key="11">
    <source>
        <dbReference type="HAMAP-Rule" id="MF_03172"/>
    </source>
</evidence>
<dbReference type="NCBIfam" id="TIGR01359">
    <property type="entry name" value="UMP_CMP_kin_fam"/>
    <property type="match status" value="2"/>
</dbReference>
<dbReference type="HAMAP" id="MF_00235">
    <property type="entry name" value="Adenylate_kinase_Adk"/>
    <property type="match status" value="2"/>
</dbReference>
<dbReference type="Proteomes" id="UP000008983">
    <property type="component" value="Unassembled WGS sequence"/>
</dbReference>
<feature type="region of interest" description="Disordered" evidence="12">
    <location>
        <begin position="169"/>
        <end position="196"/>
    </location>
</feature>
<keyword evidence="9" id="KW-0687">Ribonucleoprotein</keyword>
<proteinExistence type="inferred from homology"/>
<comment type="cofactor">
    <cofactor evidence="11">
        <name>Mg(2+)</name>
        <dbReference type="ChEBI" id="CHEBI:18420"/>
    </cofactor>
    <text evidence="11">Binds 1 Mg(2+) ion per monomer.</text>
</comment>
<gene>
    <name evidence="13" type="ORF">IMG5_164490</name>
</gene>
<dbReference type="GO" id="GO:0033862">
    <property type="term" value="F:UMP kinase activity"/>
    <property type="evidence" value="ECO:0007669"/>
    <property type="project" value="RHEA"/>
</dbReference>
<evidence type="ECO:0000313" key="13">
    <source>
        <dbReference type="EMBL" id="EGR29037.1"/>
    </source>
</evidence>
<keyword evidence="4 11" id="KW-0418">Kinase</keyword>
<organism evidence="13 14">
    <name type="scientific">Ichthyophthirius multifiliis</name>
    <name type="common">White spot disease agent</name>
    <name type="synonym">Ich</name>
    <dbReference type="NCBI Taxonomy" id="5932"/>
    <lineage>
        <taxon>Eukaryota</taxon>
        <taxon>Sar</taxon>
        <taxon>Alveolata</taxon>
        <taxon>Ciliophora</taxon>
        <taxon>Intramacronucleata</taxon>
        <taxon>Oligohymenophorea</taxon>
        <taxon>Hymenostomatida</taxon>
        <taxon>Ophryoglenina</taxon>
        <taxon>Ichthyophthirius</taxon>
    </lineage>
</organism>
<dbReference type="GeneID" id="14905131"/>
<dbReference type="OrthoDB" id="442176at2759"/>
<evidence type="ECO:0000256" key="10">
    <source>
        <dbReference type="ARBA" id="ARBA00048116"/>
    </source>
</evidence>
<feature type="binding site" evidence="11">
    <location>
        <begin position="430"/>
        <end position="432"/>
    </location>
    <ligand>
        <name>a ribonucleoside 5'-phosphate</name>
        <dbReference type="ChEBI" id="CHEBI:58043"/>
    </ligand>
</feature>
<feature type="binding site" evidence="11">
    <location>
        <position position="695"/>
    </location>
    <ligand>
        <name>ATP</name>
        <dbReference type="ChEBI" id="CHEBI:30616"/>
    </ligand>
</feature>
<accession>G0R0F8</accession>
<comment type="catalytic activity">
    <reaction evidence="11">
        <text>dCMP + ATP = dCDP + ADP</text>
        <dbReference type="Rhea" id="RHEA:25094"/>
        <dbReference type="ChEBI" id="CHEBI:30616"/>
        <dbReference type="ChEBI" id="CHEBI:57566"/>
        <dbReference type="ChEBI" id="CHEBI:58593"/>
        <dbReference type="ChEBI" id="CHEBI:456216"/>
        <dbReference type="EC" id="2.7.4.14"/>
    </reaction>
</comment>
<dbReference type="GO" id="GO:0006412">
    <property type="term" value="P:translation"/>
    <property type="evidence" value="ECO:0007669"/>
    <property type="project" value="InterPro"/>
</dbReference>
<dbReference type="STRING" id="857967.G0R0F8"/>
<evidence type="ECO:0000256" key="8">
    <source>
        <dbReference type="ARBA" id="ARBA00023242"/>
    </source>
</evidence>
<comment type="catalytic activity">
    <reaction evidence="11">
        <text>CMP + ATP = CDP + ADP</text>
        <dbReference type="Rhea" id="RHEA:11600"/>
        <dbReference type="ChEBI" id="CHEBI:30616"/>
        <dbReference type="ChEBI" id="CHEBI:58069"/>
        <dbReference type="ChEBI" id="CHEBI:60377"/>
        <dbReference type="ChEBI" id="CHEBI:456216"/>
        <dbReference type="EC" id="2.7.4.14"/>
    </reaction>
</comment>
<dbReference type="GO" id="GO:0036430">
    <property type="term" value="F:CMP kinase activity"/>
    <property type="evidence" value="ECO:0007669"/>
    <property type="project" value="RHEA"/>
</dbReference>
<dbReference type="AlphaFoldDB" id="G0R0F8"/>
<dbReference type="InterPro" id="IPR027417">
    <property type="entry name" value="P-loop_NTPase"/>
</dbReference>
<feature type="binding site" evidence="11">
    <location>
        <position position="545"/>
    </location>
    <ligand>
        <name>ATP</name>
        <dbReference type="ChEBI" id="CHEBI:30616"/>
    </ligand>
</feature>
<dbReference type="GO" id="GO:0006207">
    <property type="term" value="P:'de novo' pyrimidine nucleobase biosynthetic process"/>
    <property type="evidence" value="ECO:0007669"/>
    <property type="project" value="InterPro"/>
</dbReference>
<keyword evidence="6 11" id="KW-0665">Pyrimidine biosynthesis</keyword>
<feature type="binding site" evidence="11">
    <location>
        <position position="506"/>
    </location>
    <ligand>
        <name>a ribonucleoside 5'-phosphate</name>
        <dbReference type="ChEBI" id="CHEBI:58043"/>
    </ligand>
</feature>
<evidence type="ECO:0000256" key="5">
    <source>
        <dbReference type="ARBA" id="ARBA00022840"/>
    </source>
</evidence>
<dbReference type="GO" id="GO:0005737">
    <property type="term" value="C:cytoplasm"/>
    <property type="evidence" value="ECO:0007669"/>
    <property type="project" value="UniProtKB-SubCell"/>
</dbReference>
<dbReference type="InterPro" id="IPR006266">
    <property type="entry name" value="UMP_CMP_kinase"/>
</dbReference>
<evidence type="ECO:0000256" key="3">
    <source>
        <dbReference type="ARBA" id="ARBA00022741"/>
    </source>
</evidence>
<keyword evidence="2 11" id="KW-0808">Transferase</keyword>
<dbReference type="Pfam" id="PF01015">
    <property type="entry name" value="Ribosomal_S3Ae"/>
    <property type="match status" value="1"/>
</dbReference>
<evidence type="ECO:0000256" key="1">
    <source>
        <dbReference type="ARBA" id="ARBA00022490"/>
    </source>
</evidence>
<keyword evidence="3 11" id="KW-0547">Nucleotide-binding</keyword>
<dbReference type="PRINTS" id="PR00094">
    <property type="entry name" value="ADENYLTKNASE"/>
</dbReference>
<feature type="binding site" evidence="11">
    <location>
        <begin position="654"/>
        <end position="657"/>
    </location>
    <ligand>
        <name>a ribonucleoside 5'-phosphate</name>
        <dbReference type="ChEBI" id="CHEBI:58043"/>
    </ligand>
</feature>
<dbReference type="RefSeq" id="XP_004030273.1">
    <property type="nucleotide sequence ID" value="XM_004030225.1"/>
</dbReference>
<dbReference type="GO" id="GO:0036431">
    <property type="term" value="F:dCMP kinase activity"/>
    <property type="evidence" value="ECO:0007669"/>
    <property type="project" value="RHEA"/>
</dbReference>
<feature type="binding site" evidence="11">
    <location>
        <begin position="578"/>
        <end position="583"/>
    </location>
    <ligand>
        <name>ATP</name>
        <dbReference type="ChEBI" id="CHEBI:30616"/>
    </ligand>
</feature>
<feature type="binding site" evidence="11">
    <location>
        <position position="712"/>
    </location>
    <ligand>
        <name>a ribonucleoside 5'-phosphate</name>
        <dbReference type="ChEBI" id="CHEBI:58043"/>
    </ligand>
</feature>
<dbReference type="HAMAP" id="MF_03172">
    <property type="entry name" value="Adenylate_kinase_UMP_CMP_kin"/>
    <property type="match status" value="2"/>
</dbReference>
<dbReference type="Pfam" id="PF14825">
    <property type="entry name" value="CFAP77"/>
    <property type="match status" value="1"/>
</dbReference>
<evidence type="ECO:0000256" key="7">
    <source>
        <dbReference type="ARBA" id="ARBA00022980"/>
    </source>
</evidence>
<keyword evidence="14" id="KW-1185">Reference proteome</keyword>
<dbReference type="CDD" id="cd01428">
    <property type="entry name" value="ADK"/>
    <property type="match status" value="2"/>
</dbReference>
<evidence type="ECO:0000256" key="2">
    <source>
        <dbReference type="ARBA" id="ARBA00022679"/>
    </source>
</evidence>
<dbReference type="InterPro" id="IPR001593">
    <property type="entry name" value="Ribosomal_eS1"/>
</dbReference>
<dbReference type="GO" id="GO:1990904">
    <property type="term" value="C:ribonucleoprotein complex"/>
    <property type="evidence" value="ECO:0007669"/>
    <property type="project" value="UniProtKB-KW"/>
</dbReference>
<dbReference type="GO" id="GO:0006221">
    <property type="term" value="P:pyrimidine nucleotide biosynthetic process"/>
    <property type="evidence" value="ECO:0007669"/>
    <property type="project" value="UniProtKB-UniRule"/>
</dbReference>
<evidence type="ECO:0000256" key="9">
    <source>
        <dbReference type="ARBA" id="ARBA00023274"/>
    </source>
</evidence>
<reference evidence="13 14" key="1">
    <citation type="submission" date="2011-07" db="EMBL/GenBank/DDBJ databases">
        <authorList>
            <person name="Coyne R."/>
            <person name="Brami D."/>
            <person name="Johnson J."/>
            <person name="Hostetler J."/>
            <person name="Hannick L."/>
            <person name="Clark T."/>
            <person name="Cassidy-Hanley D."/>
            <person name="Inman J."/>
        </authorList>
    </citation>
    <scope>NUCLEOTIDE SEQUENCE [LARGE SCALE GENOMIC DNA]</scope>
    <source>
        <strain evidence="13 14">G5</strain>
    </source>
</reference>
<keyword evidence="1 11" id="KW-0963">Cytoplasm</keyword>
<feature type="binding site" evidence="11">
    <location>
        <position position="701"/>
    </location>
    <ligand>
        <name>a ribonucleoside 5'-phosphate</name>
        <dbReference type="ChEBI" id="CHEBI:58043"/>
    </ligand>
</feature>
<feature type="binding site" evidence="11">
    <location>
        <begin position="625"/>
        <end position="627"/>
    </location>
    <ligand>
        <name>a ribonucleoside 5'-phosphate</name>
        <dbReference type="ChEBI" id="CHEBI:58043"/>
    </ligand>
</feature>
<feature type="binding site" evidence="11">
    <location>
        <position position="661"/>
    </location>
    <ligand>
        <name>CMP</name>
        <dbReference type="ChEBI" id="CHEBI:60377"/>
    </ligand>
</feature>
<keyword evidence="8 11" id="KW-0539">Nucleus</keyword>
<keyword evidence="5 11" id="KW-0067">ATP-binding</keyword>
<evidence type="ECO:0000256" key="6">
    <source>
        <dbReference type="ARBA" id="ARBA00022975"/>
    </source>
</evidence>
<comment type="subunit">
    <text evidence="11">Monomer.</text>
</comment>
<dbReference type="GO" id="GO:0005840">
    <property type="term" value="C:ribosome"/>
    <property type="evidence" value="ECO:0007669"/>
    <property type="project" value="UniProtKB-KW"/>
</dbReference>
<dbReference type="InterPro" id="IPR033690">
    <property type="entry name" value="Adenylat_kinase_CS"/>
</dbReference>
<comment type="domain">
    <text evidence="11">Consists of three domains, a large central CORE domain and two small peripheral domains, NMPbind and LID, which undergo movements during catalysis. The LID domain closes over the site of phosphoryl transfer upon ATP binding. Assembling and dissambling the active center during each catalytic cycle provides an effective means to prevent ATP hydrolysis.</text>
</comment>
<comment type="similarity">
    <text evidence="11">Belongs to the adenylate kinase family. UMP-CMP kinase subfamily.</text>
</comment>
<name>G0R0F8_ICHMU</name>
<dbReference type="EC" id="2.7.4.14" evidence="11"/>
<dbReference type="PANTHER" id="PTHR23359">
    <property type="entry name" value="NUCLEOTIDE KINASE"/>
    <property type="match status" value="1"/>
</dbReference>
<dbReference type="Gene3D" id="3.40.50.300">
    <property type="entry name" value="P-loop containing nucleotide triphosphate hydrolases"/>
    <property type="match status" value="2"/>
</dbReference>
<comment type="catalytic activity">
    <reaction evidence="10 11">
        <text>UMP + ATP = UDP + ADP</text>
        <dbReference type="Rhea" id="RHEA:24400"/>
        <dbReference type="ChEBI" id="CHEBI:30616"/>
        <dbReference type="ChEBI" id="CHEBI:57865"/>
        <dbReference type="ChEBI" id="CHEBI:58223"/>
        <dbReference type="ChEBI" id="CHEBI:456216"/>
        <dbReference type="EC" id="2.7.4.14"/>
    </reaction>
</comment>
<keyword evidence="7" id="KW-0689">Ribosomal protein</keyword>
<dbReference type="SUPFAM" id="SSF52540">
    <property type="entry name" value="P-loop containing nucleoside triphosphate hydrolases"/>
    <property type="match status" value="2"/>
</dbReference>
<feature type="binding site" evidence="11">
    <location>
        <begin position="383"/>
        <end position="388"/>
    </location>
    <ligand>
        <name>ATP</name>
        <dbReference type="ChEBI" id="CHEBI:30616"/>
    </ligand>
</feature>
<dbReference type="EMBL" id="GL984193">
    <property type="protein sequence ID" value="EGR29037.1"/>
    <property type="molecule type" value="Genomic_DNA"/>
</dbReference>
<dbReference type="GO" id="GO:0005634">
    <property type="term" value="C:nucleus"/>
    <property type="evidence" value="ECO:0007669"/>
    <property type="project" value="UniProtKB-SubCell"/>
</dbReference>
<dbReference type="GO" id="GO:0003735">
    <property type="term" value="F:structural constituent of ribosome"/>
    <property type="evidence" value="ECO:0007669"/>
    <property type="project" value="InterPro"/>
</dbReference>
<dbReference type="eggNOG" id="KOG1628">
    <property type="taxonomic scope" value="Eukaryota"/>
</dbReference>
<feature type="binding site" evidence="11">
    <location>
        <position position="517"/>
    </location>
    <ligand>
        <name>a ribonucleoside 5'-phosphate</name>
        <dbReference type="ChEBI" id="CHEBI:58043"/>
    </ligand>
</feature>
<comment type="caution">
    <text evidence="11">Lacks conserved residue(s) required for the propagation of feature annotation.</text>
</comment>
<dbReference type="FunFam" id="3.40.50.300:FF:000315">
    <property type="entry name" value="Adenylate kinase 1"/>
    <property type="match status" value="2"/>
</dbReference>
<feature type="binding site" evidence="11">
    <location>
        <position position="740"/>
    </location>
    <ligand>
        <name>ATP</name>
        <dbReference type="ChEBI" id="CHEBI:30616"/>
    </ligand>
</feature>
<dbReference type="InterPro" id="IPR029147">
    <property type="entry name" value="CFAP77"/>
</dbReference>
<feature type="binding site" evidence="11">
    <location>
        <position position="500"/>
    </location>
    <ligand>
        <name>ATP</name>
        <dbReference type="ChEBI" id="CHEBI:30616"/>
    </ligand>
</feature>
<feature type="binding site" evidence="11">
    <location>
        <position position="409"/>
    </location>
    <ligand>
        <name>a ribonucleoside 5'-phosphate</name>
        <dbReference type="ChEBI" id="CHEBI:58043"/>
    </ligand>
</feature>
<feature type="region of interest" description="LID" evidence="11">
    <location>
        <begin position="499"/>
        <end position="509"/>
    </location>
</feature>
<dbReference type="Pfam" id="PF00406">
    <property type="entry name" value="ADK"/>
    <property type="match status" value="2"/>
</dbReference>
<dbReference type="PROSITE" id="PS00113">
    <property type="entry name" value="ADENYLATE_KINASE"/>
    <property type="match status" value="2"/>
</dbReference>
<dbReference type="InParanoid" id="G0R0F8"/>
<dbReference type="eggNOG" id="KOG3079">
    <property type="taxonomic scope" value="Eukaryota"/>
</dbReference>
<protein>
    <recommendedName>
        <fullName evidence="11">UMP-CMP kinase</fullName>
        <ecNumber evidence="11">2.7.4.14</ecNumber>
    </recommendedName>
    <alternativeName>
        <fullName evidence="11">Deoxycytidylate kinase</fullName>
        <shortName evidence="11">CK</shortName>
        <shortName evidence="11">dCMP kinase</shortName>
    </alternativeName>
    <alternativeName>
        <fullName evidence="11">Uridine monophosphate/cytidine monophosphate kinase</fullName>
        <shortName evidence="11">UMP/CMP kinase</shortName>
        <shortName evidence="11">UMP/CMPK</shortName>
    </alternativeName>
</protein>
<evidence type="ECO:0000256" key="12">
    <source>
        <dbReference type="SAM" id="MobiDB-lite"/>
    </source>
</evidence>
<comment type="subcellular location">
    <subcellularLocation>
        <location evidence="11">Cytoplasm</location>
    </subcellularLocation>
    <subcellularLocation>
        <location evidence="11">Nucleus</location>
    </subcellularLocation>
</comment>
<comment type="function">
    <text evidence="11">Catalyzes the phosphorylation of pyrimidine nucleoside monophosphates at the expense of ATP. Plays an important role in de novo pyrimidine nucleotide biosynthesis. Has preference for UMP and CMP as phosphate acceptors.</text>
</comment>
<sequence length="756" mass="88260">MIRKWQTLIECRVDCKTLDGYIIRVFNIDFTKKTTSYNSSSLTTYSKLSQVRAIRKKINTSITNELQKLIFLNSELTKKLISDDYLHVMEKQNQNYFHSWRYYYQKSQIIFKKAAQLYTHDKKGDKATERYGTPKDPHAKNLIKKLQLMSQSYFPWEQNKQNKLLKKSEVGKGKQSTYNLPPITHTYGKPPRRDSENAKDVTMSWQYHQQTKDQEPPRDFIRLNKNCVKESFISPKDIKEYRQQHQEIKKIINKGKKGVELFLPSDDFRYGIKNKPSTPMNQIIELHYASQQEQQIHEFYKKQYDEKVQKKKNRNYNSSQIRGSVELKVNKNVEINNSVENFKLERFKNIQPKINSRPENLLSHNKHQKDKKPIVIFILGGPGCGKGTQCEKIVQNYNFVHLSAGDLLREEMETGSKNAKLIDSYIKEGKIVPKEIIVNLIKQAMEKHGWEKNKYLIDGYPRSQDNVDGWNAIMGDIVDFKFILFFDCSEETMAKRVMKRAQGSGRSDDNIESLKKRFKTYQESTKPIVDMYKKLNKIIIANAEGSPDQVYSQIKPVFEREFGSIKKPQIVFVLGGPGCGKGTQCEKIVQNYNFVHLSAGDLLREEMETGSKNAKLIDSYIKEGKIVPKEIIVNLIKQAMEKHGWEKNKYLIDGYPRSQDNVDGWNAIMGDIVDFKFILFFDCSEETMAKRVMKRAQGSGRSDDNIESLKKRFKTYQESTKPIIEFYRKQNKVIMVDAECPPDQVFKYIQPIFEQI</sequence>
<feature type="binding site" evidence="11">
    <location>
        <position position="466"/>
    </location>
    <ligand>
        <name>CMP</name>
        <dbReference type="ChEBI" id="CHEBI:60377"/>
    </ligand>
</feature>
<feature type="binding site" evidence="11">
    <location>
        <begin position="459"/>
        <end position="462"/>
    </location>
    <ligand>
        <name>a ribonucleoside 5'-phosphate</name>
        <dbReference type="ChEBI" id="CHEBI:58043"/>
    </ligand>
</feature>
<feature type="binding site" evidence="11">
    <location>
        <position position="604"/>
    </location>
    <ligand>
        <name>a ribonucleoside 5'-phosphate</name>
        <dbReference type="ChEBI" id="CHEBI:58043"/>
    </ligand>
</feature>
<dbReference type="InterPro" id="IPR000850">
    <property type="entry name" value="Adenylat/UMP-CMP_kin"/>
</dbReference>
<evidence type="ECO:0000256" key="4">
    <source>
        <dbReference type="ARBA" id="ARBA00022777"/>
    </source>
</evidence>
<evidence type="ECO:0000313" key="14">
    <source>
        <dbReference type="Proteomes" id="UP000008983"/>
    </source>
</evidence>